<dbReference type="GO" id="GO:0016787">
    <property type="term" value="F:hydrolase activity"/>
    <property type="evidence" value="ECO:0007669"/>
    <property type="project" value="UniProtKB-KW"/>
</dbReference>
<comment type="caution">
    <text evidence="7">The sequence shown here is derived from an EMBL/GenBank/DDBJ whole genome shotgun (WGS) entry which is preliminary data.</text>
</comment>
<dbReference type="GO" id="GO:0046872">
    <property type="term" value="F:metal ion binding"/>
    <property type="evidence" value="ECO:0007669"/>
    <property type="project" value="UniProtKB-KW"/>
</dbReference>
<proteinExistence type="predicted"/>
<accession>A0A399G0C9</accession>
<evidence type="ECO:0000313" key="8">
    <source>
        <dbReference type="Proteomes" id="UP000266287"/>
    </source>
</evidence>
<evidence type="ECO:0000256" key="2">
    <source>
        <dbReference type="ARBA" id="ARBA00022723"/>
    </source>
</evidence>
<evidence type="ECO:0000313" key="7">
    <source>
        <dbReference type="EMBL" id="RII01050.1"/>
    </source>
</evidence>
<organism evidence="7 8">
    <name type="scientific">candidate division NPL-UPA2 bacterium Unc8</name>
    <dbReference type="NCBI Taxonomy" id="1980939"/>
    <lineage>
        <taxon>Bacteria</taxon>
    </lineage>
</organism>
<dbReference type="InterPro" id="IPR051453">
    <property type="entry name" value="MBL_Glyoxalase_II"/>
</dbReference>
<dbReference type="InterPro" id="IPR036866">
    <property type="entry name" value="RibonucZ/Hydroxyglut_hydro"/>
</dbReference>
<dbReference type="AlphaFoldDB" id="A0A399G0C9"/>
<keyword evidence="2" id="KW-0479">Metal-binding</keyword>
<sequence length="194" mass="20900">MIIESLTVGFFETNCYILGKRETGDAAIIDPGDEEARILKRIEEQGLNPLCIINTHGHVDHIGATRSLAERLKNIKVYIHEADAQMLIGLETDALFFLKDGDSIAAGGLRFKIIHTPGHTPGGISLLINGHLFSGDSLFCGSIGRTDLPGGSTKQLLRGLKEKILTLPGKTIVHPGHGPASTIEDEKLSNPFLS</sequence>
<dbReference type="Gene3D" id="3.60.15.10">
    <property type="entry name" value="Ribonuclease Z/Hydroxyacylglutathione hydrolase-like"/>
    <property type="match status" value="1"/>
</dbReference>
<feature type="region of interest" description="Disordered" evidence="5">
    <location>
        <begin position="173"/>
        <end position="194"/>
    </location>
</feature>
<dbReference type="InterPro" id="IPR001279">
    <property type="entry name" value="Metallo-B-lactamas"/>
</dbReference>
<evidence type="ECO:0000256" key="3">
    <source>
        <dbReference type="ARBA" id="ARBA00022801"/>
    </source>
</evidence>
<evidence type="ECO:0000256" key="4">
    <source>
        <dbReference type="ARBA" id="ARBA00022833"/>
    </source>
</evidence>
<dbReference type="Pfam" id="PF00753">
    <property type="entry name" value="Lactamase_B"/>
    <property type="match status" value="1"/>
</dbReference>
<feature type="domain" description="Metallo-beta-lactamase" evidence="6">
    <location>
        <begin position="12"/>
        <end position="177"/>
    </location>
</feature>
<dbReference type="CDD" id="cd06262">
    <property type="entry name" value="metallo-hydrolase-like_MBL-fold"/>
    <property type="match status" value="1"/>
</dbReference>
<evidence type="ECO:0000259" key="6">
    <source>
        <dbReference type="SMART" id="SM00849"/>
    </source>
</evidence>
<name>A0A399G0C9_UNCN2</name>
<evidence type="ECO:0000256" key="5">
    <source>
        <dbReference type="SAM" id="MobiDB-lite"/>
    </source>
</evidence>
<evidence type="ECO:0000256" key="1">
    <source>
        <dbReference type="ARBA" id="ARBA00001947"/>
    </source>
</evidence>
<keyword evidence="4" id="KW-0862">Zinc</keyword>
<dbReference type="EMBL" id="NDHY01000001">
    <property type="protein sequence ID" value="RII01050.1"/>
    <property type="molecule type" value="Genomic_DNA"/>
</dbReference>
<protein>
    <submittedName>
        <fullName evidence="7">MBL fold metallo-hydrolase</fullName>
    </submittedName>
</protein>
<dbReference type="SUPFAM" id="SSF56281">
    <property type="entry name" value="Metallo-hydrolase/oxidoreductase"/>
    <property type="match status" value="1"/>
</dbReference>
<keyword evidence="3 7" id="KW-0378">Hydrolase</keyword>
<dbReference type="SMART" id="SM00849">
    <property type="entry name" value="Lactamase_B"/>
    <property type="match status" value="1"/>
</dbReference>
<gene>
    <name evidence="7" type="ORF">B9J77_00495</name>
</gene>
<reference evidence="7 8" key="1">
    <citation type="submission" date="2018-08" db="EMBL/GenBank/DDBJ databases">
        <title>Draft genome of candidate division NPL-UPA2 bacterium Unc8 that adapted to ultra-basic serpentinizing groundwater.</title>
        <authorList>
            <person name="Ishii S."/>
            <person name="Suzuki S."/>
            <person name="Nealson K.H."/>
        </authorList>
    </citation>
    <scope>NUCLEOTIDE SEQUENCE [LARGE SCALE GENOMIC DNA]</scope>
    <source>
        <strain evidence="7">Unc8</strain>
    </source>
</reference>
<comment type="cofactor">
    <cofactor evidence="1">
        <name>Zn(2+)</name>
        <dbReference type="ChEBI" id="CHEBI:29105"/>
    </cofactor>
</comment>
<dbReference type="PANTHER" id="PTHR46233">
    <property type="entry name" value="HYDROXYACYLGLUTATHIONE HYDROLASE GLOC"/>
    <property type="match status" value="1"/>
</dbReference>
<dbReference type="Proteomes" id="UP000266287">
    <property type="component" value="Unassembled WGS sequence"/>
</dbReference>
<dbReference type="PANTHER" id="PTHR46233:SF3">
    <property type="entry name" value="HYDROXYACYLGLUTATHIONE HYDROLASE GLOC"/>
    <property type="match status" value="1"/>
</dbReference>